<evidence type="ECO:0000313" key="7">
    <source>
        <dbReference type="EMBL" id="MBB3051395.1"/>
    </source>
</evidence>
<dbReference type="InterPro" id="IPR036271">
    <property type="entry name" value="Tet_transcr_reg_TetR-rel_C_sf"/>
</dbReference>
<protein>
    <submittedName>
        <fullName evidence="7">AcrR family transcriptional regulator</fullName>
    </submittedName>
</protein>
<dbReference type="Pfam" id="PF00440">
    <property type="entry name" value="TetR_N"/>
    <property type="match status" value="1"/>
</dbReference>
<dbReference type="GO" id="GO:0003700">
    <property type="term" value="F:DNA-binding transcription factor activity"/>
    <property type="evidence" value="ECO:0007669"/>
    <property type="project" value="TreeGrafter"/>
</dbReference>
<dbReference type="EMBL" id="JACHWU010000002">
    <property type="protein sequence ID" value="MBB3051395.1"/>
    <property type="molecule type" value="Genomic_DNA"/>
</dbReference>
<dbReference type="PROSITE" id="PS50977">
    <property type="entry name" value="HTH_TETR_2"/>
    <property type="match status" value="1"/>
</dbReference>
<keyword evidence="3 5" id="KW-0238">DNA-binding</keyword>
<evidence type="ECO:0000256" key="4">
    <source>
        <dbReference type="ARBA" id="ARBA00023163"/>
    </source>
</evidence>
<dbReference type="InterPro" id="IPR039538">
    <property type="entry name" value="BetI_C"/>
</dbReference>
<dbReference type="AlphaFoldDB" id="A0A839S1A8"/>
<feature type="domain" description="HTH tetR-type" evidence="6">
    <location>
        <begin position="8"/>
        <end position="68"/>
    </location>
</feature>
<keyword evidence="8" id="KW-1185">Reference proteome</keyword>
<dbReference type="SUPFAM" id="SSF48498">
    <property type="entry name" value="Tetracyclin repressor-like, C-terminal domain"/>
    <property type="match status" value="1"/>
</dbReference>
<dbReference type="PANTHER" id="PTHR30055">
    <property type="entry name" value="HTH-TYPE TRANSCRIPTIONAL REGULATOR RUTR"/>
    <property type="match status" value="1"/>
</dbReference>
<evidence type="ECO:0000313" key="8">
    <source>
        <dbReference type="Proteomes" id="UP000550714"/>
    </source>
</evidence>
<dbReference type="Proteomes" id="UP000550714">
    <property type="component" value="Unassembled WGS sequence"/>
</dbReference>
<evidence type="ECO:0000256" key="1">
    <source>
        <dbReference type="ARBA" id="ARBA00022491"/>
    </source>
</evidence>
<feature type="DNA-binding region" description="H-T-H motif" evidence="5">
    <location>
        <begin position="31"/>
        <end position="50"/>
    </location>
</feature>
<accession>A0A839S1A8</accession>
<keyword evidence="2" id="KW-0805">Transcription regulation</keyword>
<comment type="caution">
    <text evidence="7">The sequence shown here is derived from an EMBL/GenBank/DDBJ whole genome shotgun (WGS) entry which is preliminary data.</text>
</comment>
<dbReference type="RefSeq" id="WP_183653222.1">
    <property type="nucleotide sequence ID" value="NZ_JACHWU010000002.1"/>
</dbReference>
<evidence type="ECO:0000256" key="2">
    <source>
        <dbReference type="ARBA" id="ARBA00023015"/>
    </source>
</evidence>
<sequence length="202" mass="22233">MPRTMDRDARKAQLAEAVWQVILDQGISAVSVRTVAEHAGVVVGSLRHVFPTRSELVQFSAELMMERVTERLLTATPHDDSREYVVAKIKNVLPLDPDSRAEYEVNLALLAERAAVPGLLQVRLDAHHQLAKLCVRLVEILTGQSGTPAVASRAHRLHALIDGLAFHLFHQPVEADTTWALDIVWSEVSAIAADTNSGEITR</sequence>
<proteinExistence type="predicted"/>
<organism evidence="7 8">
    <name type="scientific">Prauserella isguenensis</name>
    <dbReference type="NCBI Taxonomy" id="1470180"/>
    <lineage>
        <taxon>Bacteria</taxon>
        <taxon>Bacillati</taxon>
        <taxon>Actinomycetota</taxon>
        <taxon>Actinomycetes</taxon>
        <taxon>Pseudonocardiales</taxon>
        <taxon>Pseudonocardiaceae</taxon>
        <taxon>Prauserella</taxon>
    </lineage>
</organism>
<dbReference type="InterPro" id="IPR001647">
    <property type="entry name" value="HTH_TetR"/>
</dbReference>
<evidence type="ECO:0000259" key="6">
    <source>
        <dbReference type="PROSITE" id="PS50977"/>
    </source>
</evidence>
<reference evidence="7 8" key="1">
    <citation type="submission" date="2020-08" db="EMBL/GenBank/DDBJ databases">
        <title>Genomic Encyclopedia of Type Strains, Phase III (KMG-III): the genomes of soil and plant-associated and newly described type strains.</title>
        <authorList>
            <person name="Whitman W."/>
        </authorList>
    </citation>
    <scope>NUCLEOTIDE SEQUENCE [LARGE SCALE GENOMIC DNA]</scope>
    <source>
        <strain evidence="7 8">CECT 8577</strain>
    </source>
</reference>
<keyword evidence="4" id="KW-0804">Transcription</keyword>
<name>A0A839S1A8_9PSEU</name>
<gene>
    <name evidence="7" type="ORF">FHS23_002418</name>
</gene>
<dbReference type="Pfam" id="PF13977">
    <property type="entry name" value="TetR_C_6"/>
    <property type="match status" value="1"/>
</dbReference>
<dbReference type="PANTHER" id="PTHR30055:SF226">
    <property type="entry name" value="HTH-TYPE TRANSCRIPTIONAL REGULATOR PKSA"/>
    <property type="match status" value="1"/>
</dbReference>
<evidence type="ECO:0000256" key="3">
    <source>
        <dbReference type="ARBA" id="ARBA00023125"/>
    </source>
</evidence>
<keyword evidence="1" id="KW-0678">Repressor</keyword>
<dbReference type="GO" id="GO:0000976">
    <property type="term" value="F:transcription cis-regulatory region binding"/>
    <property type="evidence" value="ECO:0007669"/>
    <property type="project" value="TreeGrafter"/>
</dbReference>
<dbReference type="InterPro" id="IPR009057">
    <property type="entry name" value="Homeodomain-like_sf"/>
</dbReference>
<dbReference type="Gene3D" id="1.10.357.10">
    <property type="entry name" value="Tetracycline Repressor, domain 2"/>
    <property type="match status" value="1"/>
</dbReference>
<dbReference type="SUPFAM" id="SSF46689">
    <property type="entry name" value="Homeodomain-like"/>
    <property type="match status" value="1"/>
</dbReference>
<dbReference type="InterPro" id="IPR050109">
    <property type="entry name" value="HTH-type_TetR-like_transc_reg"/>
</dbReference>
<evidence type="ECO:0000256" key="5">
    <source>
        <dbReference type="PROSITE-ProRule" id="PRU00335"/>
    </source>
</evidence>